<dbReference type="GO" id="GO:0046677">
    <property type="term" value="P:response to antibiotic"/>
    <property type="evidence" value="ECO:0007669"/>
    <property type="project" value="InterPro"/>
</dbReference>
<accession>A0A919EEQ5</accession>
<feature type="signal peptide" evidence="1">
    <location>
        <begin position="1"/>
        <end position="29"/>
    </location>
</feature>
<protein>
    <recommendedName>
        <fullName evidence="4">Erythromycin esterase</fullName>
    </recommendedName>
</protein>
<dbReference type="InterPro" id="IPR007815">
    <property type="entry name" value="Emycin_Estase"/>
</dbReference>
<evidence type="ECO:0000313" key="2">
    <source>
        <dbReference type="EMBL" id="GHF59479.1"/>
    </source>
</evidence>
<keyword evidence="1" id="KW-0732">Signal</keyword>
<feature type="chain" id="PRO_5037663650" description="Erythromycin esterase" evidence="1">
    <location>
        <begin position="30"/>
        <end position="461"/>
    </location>
</feature>
<dbReference type="InterPro" id="IPR014622">
    <property type="entry name" value="UCP036794_erythomycin"/>
</dbReference>
<organism evidence="2 3">
    <name type="scientific">Streptomyces mashuensis</name>
    <dbReference type="NCBI Taxonomy" id="33904"/>
    <lineage>
        <taxon>Bacteria</taxon>
        <taxon>Bacillati</taxon>
        <taxon>Actinomycetota</taxon>
        <taxon>Actinomycetes</taxon>
        <taxon>Kitasatosporales</taxon>
        <taxon>Streptomycetaceae</taxon>
        <taxon>Streptomyces</taxon>
    </lineage>
</organism>
<dbReference type="InterPro" id="IPR052036">
    <property type="entry name" value="Hydrolase/PRTase-associated"/>
</dbReference>
<gene>
    <name evidence="2" type="ORF">GCM10010218_46260</name>
</gene>
<dbReference type="AlphaFoldDB" id="A0A919EEQ5"/>
<dbReference type="SUPFAM" id="SSF159501">
    <property type="entry name" value="EreA/ChaN-like"/>
    <property type="match status" value="1"/>
</dbReference>
<dbReference type="PIRSF" id="PIRSF036794">
    <property type="entry name" value="UCP_erythr_ester"/>
    <property type="match status" value="1"/>
</dbReference>
<dbReference type="Gene3D" id="3.40.1660.10">
    <property type="entry name" value="EreA-like (biosynthetic domain)"/>
    <property type="match status" value="1"/>
</dbReference>
<dbReference type="CDD" id="cd14728">
    <property type="entry name" value="Ere-like"/>
    <property type="match status" value="1"/>
</dbReference>
<reference evidence="2" key="2">
    <citation type="submission" date="2020-09" db="EMBL/GenBank/DDBJ databases">
        <authorList>
            <person name="Sun Q."/>
            <person name="Ohkuma M."/>
        </authorList>
    </citation>
    <scope>NUCLEOTIDE SEQUENCE</scope>
    <source>
        <strain evidence="2">JCM 4059</strain>
    </source>
</reference>
<dbReference type="Proteomes" id="UP000638313">
    <property type="component" value="Unassembled WGS sequence"/>
</dbReference>
<name>A0A919EEQ5_9ACTN</name>
<dbReference type="PANTHER" id="PTHR31299:SF0">
    <property type="entry name" value="ESTERASE, PUTATIVE (AFU_ORTHOLOGUE AFUA_1G05850)-RELATED"/>
    <property type="match status" value="1"/>
</dbReference>
<evidence type="ECO:0000313" key="3">
    <source>
        <dbReference type="Proteomes" id="UP000638313"/>
    </source>
</evidence>
<dbReference type="EMBL" id="BNBD01000010">
    <property type="protein sequence ID" value="GHF59479.1"/>
    <property type="molecule type" value="Genomic_DNA"/>
</dbReference>
<dbReference type="RefSeq" id="WP_190131576.1">
    <property type="nucleotide sequence ID" value="NZ_BNBD01000010.1"/>
</dbReference>
<dbReference type="PANTHER" id="PTHR31299">
    <property type="entry name" value="ESTERASE, PUTATIVE (AFU_ORTHOLOGUE AFUA_1G05850)-RELATED"/>
    <property type="match status" value="1"/>
</dbReference>
<sequence length="461" mass="50567">MADTRRPHRPRTRRTVLSLVLLLCTGALAAVAPHPGTGDDPVTALAGAAHPLRTADPAGDLDDLRPLGAMVGDATVVGVGEATHSSHEFFTGKHRLLRHLVEEKGFSTFALEVPWTTGLRLDAYVTRGEGDPEQIMAEEFQRDYAFWNTQEYLDLVQWMRNWNTHHTRALRFMGDDIGNAGPQSFDGVTGYLRAHHPGLLPRVTALYRGLRPAPGTGAADRMTALLHRPPAERRELAARAREALGLLQALPEDGDRDARAWAVQHARTISQTADEYAFDLEDETGVTRAMRHRDEQMAVNVAWWQRTTGSKILLSAHNGHVSYSSTDPRYPRVQGAFLRDLLGRSYVSVRQTFGAGSFNATTDAAGTKVEARTVGPAEPGTNERTLDRAGERAGAPDYVVDLRTVPEPARSWAGTARPSREFGTAYPDPPRKVALADATDILVHRHRVTAARLFPAGKAVR</sequence>
<evidence type="ECO:0008006" key="4">
    <source>
        <dbReference type="Google" id="ProtNLM"/>
    </source>
</evidence>
<proteinExistence type="predicted"/>
<evidence type="ECO:0000256" key="1">
    <source>
        <dbReference type="SAM" id="SignalP"/>
    </source>
</evidence>
<reference evidence="2" key="1">
    <citation type="journal article" date="2014" name="Int. J. Syst. Evol. Microbiol.">
        <title>Complete genome sequence of Corynebacterium casei LMG S-19264T (=DSM 44701T), isolated from a smear-ripened cheese.</title>
        <authorList>
            <consortium name="US DOE Joint Genome Institute (JGI-PGF)"/>
            <person name="Walter F."/>
            <person name="Albersmeier A."/>
            <person name="Kalinowski J."/>
            <person name="Ruckert C."/>
        </authorList>
    </citation>
    <scope>NUCLEOTIDE SEQUENCE</scope>
    <source>
        <strain evidence="2">JCM 4059</strain>
    </source>
</reference>
<keyword evidence="3" id="KW-1185">Reference proteome</keyword>
<comment type="caution">
    <text evidence="2">The sequence shown here is derived from an EMBL/GenBank/DDBJ whole genome shotgun (WGS) entry which is preliminary data.</text>
</comment>
<dbReference type="Pfam" id="PF05139">
    <property type="entry name" value="Erythro_esteras"/>
    <property type="match status" value="1"/>
</dbReference>
<dbReference type="Gene3D" id="1.20.1440.30">
    <property type="entry name" value="Biosynthetic Protein domain"/>
    <property type="match status" value="1"/>
</dbReference>
<dbReference type="Gene3D" id="3.30.1870.10">
    <property type="entry name" value="EreA-like, domain 2"/>
    <property type="match status" value="1"/>
</dbReference>